<protein>
    <submittedName>
        <fullName evidence="2">Helix-turn-helix domain-containing protein</fullName>
    </submittedName>
</protein>
<dbReference type="EMBL" id="JBHTAX010000002">
    <property type="protein sequence ID" value="MFC7191987.1"/>
    <property type="molecule type" value="Genomic_DNA"/>
</dbReference>
<accession>A0ABD5YGE0</accession>
<organism evidence="2 5">
    <name type="scientific">Halocatena marina</name>
    <dbReference type="NCBI Taxonomy" id="2934937"/>
    <lineage>
        <taxon>Archaea</taxon>
        <taxon>Methanobacteriati</taxon>
        <taxon>Methanobacteriota</taxon>
        <taxon>Stenosarchaea group</taxon>
        <taxon>Halobacteria</taxon>
        <taxon>Halobacteriales</taxon>
        <taxon>Natronomonadaceae</taxon>
        <taxon>Halocatena</taxon>
    </lineage>
</organism>
<sequence length="308" mass="34925">MGGTAEVKIEEKLAELLAVTDRSNAEIADEVGISPSSLTHYRLGQSRPSLDNLIKLSDVFGVSLDYLVFGNDHGGEEMNVDPIIRYVDHSLQDIQVRTAEHTSLVARVGQHISKNLDNEIDEFLSQSSQHHHSGAISDTETLSLEQHSQRTKLALRNFDYNLLDTTCDTPGRFFMTVANNLSQGRKYQYLLPKDANDDWSSTIQDFKLLLKEQTSKNVVARSNCSFRVTDAPIVVGFGLYQLREREFKKNNEMLYDFLTEQDYIDPTGRFGYVGPPSMSGRRDAIMDNQYLSSAWETFDRLWEDAEPL</sequence>
<comment type="caution">
    <text evidence="2">The sequence shown here is derived from an EMBL/GenBank/DDBJ whole genome shotgun (WGS) entry which is preliminary data.</text>
</comment>
<dbReference type="EMBL" id="JBHTAX010000001">
    <property type="protein sequence ID" value="MFC7188409.1"/>
    <property type="molecule type" value="Genomic_DNA"/>
</dbReference>
<evidence type="ECO:0000259" key="1">
    <source>
        <dbReference type="PROSITE" id="PS50943"/>
    </source>
</evidence>
<gene>
    <name evidence="2" type="ORF">ACFQL7_00085</name>
    <name evidence="3" type="ORF">ACFQL7_20435</name>
    <name evidence="4" type="ORF">ACFQL7_20770</name>
</gene>
<evidence type="ECO:0000313" key="4">
    <source>
        <dbReference type="EMBL" id="MFC7191987.1"/>
    </source>
</evidence>
<evidence type="ECO:0000313" key="2">
    <source>
        <dbReference type="EMBL" id="MFC7188409.1"/>
    </source>
</evidence>
<keyword evidence="5" id="KW-1185">Reference proteome</keyword>
<reference evidence="5" key="2">
    <citation type="journal article" date="2019" name="Int. J. Syst. Evol. Microbiol.">
        <title>The Global Catalogue of Microorganisms (GCM) 10K type strain sequencing project: providing services to taxonomists for standard genome sequencing and annotation.</title>
        <authorList>
            <consortium name="The Broad Institute Genomics Platform"/>
            <consortium name="The Broad Institute Genome Sequencing Center for Infectious Disease"/>
            <person name="Wu L."/>
            <person name="Ma J."/>
        </authorList>
    </citation>
    <scope>NUCLEOTIDE SEQUENCE [LARGE SCALE GENOMIC DNA]</scope>
    <source>
        <strain evidence="5">RDMS1</strain>
    </source>
</reference>
<reference evidence="2" key="3">
    <citation type="submission" date="2024-09" db="EMBL/GenBank/DDBJ databases">
        <authorList>
            <person name="Sun Q."/>
        </authorList>
    </citation>
    <scope>NUCLEOTIDE SEQUENCE</scope>
    <source>
        <strain evidence="2">NBRC 107106</strain>
    </source>
</reference>
<dbReference type="SUPFAM" id="SSF47413">
    <property type="entry name" value="lambda repressor-like DNA-binding domains"/>
    <property type="match status" value="1"/>
</dbReference>
<name>A0ABD5YGE0_9EURY</name>
<dbReference type="Gene3D" id="1.10.260.40">
    <property type="entry name" value="lambda repressor-like DNA-binding domains"/>
    <property type="match status" value="1"/>
</dbReference>
<dbReference type="CDD" id="cd00093">
    <property type="entry name" value="HTH_XRE"/>
    <property type="match status" value="1"/>
</dbReference>
<evidence type="ECO:0000313" key="3">
    <source>
        <dbReference type="EMBL" id="MFC7191923.1"/>
    </source>
</evidence>
<dbReference type="AlphaFoldDB" id="A0ABD5YGE0"/>
<dbReference type="GeneID" id="76201712"/>
<reference evidence="2" key="1">
    <citation type="journal article" date="2014" name="Int. J. Syst. Evol. Microbiol.">
        <title>Complete genome sequence of Corynebacterium casei LMG S-19264T (=DSM 44701T), isolated from a smear-ripened cheese.</title>
        <authorList>
            <consortium name="US DOE Joint Genome Institute (JGI-PGF)"/>
            <person name="Walter F."/>
            <person name="Albersmeier A."/>
            <person name="Kalinowski J."/>
            <person name="Ruckert C."/>
        </authorList>
    </citation>
    <scope>NUCLEOTIDE SEQUENCE [LARGE SCALE GENOMIC DNA]</scope>
    <source>
        <strain evidence="2">NBRC 107106</strain>
    </source>
</reference>
<dbReference type="Proteomes" id="UP001596417">
    <property type="component" value="Unassembled WGS sequence"/>
</dbReference>
<feature type="domain" description="HTH cro/C1-type" evidence="1">
    <location>
        <begin position="25"/>
        <end position="67"/>
    </location>
</feature>
<dbReference type="InterPro" id="IPR010982">
    <property type="entry name" value="Lambda_DNA-bd_dom_sf"/>
</dbReference>
<dbReference type="InterPro" id="IPR001387">
    <property type="entry name" value="Cro/C1-type_HTH"/>
</dbReference>
<dbReference type="SMART" id="SM00530">
    <property type="entry name" value="HTH_XRE"/>
    <property type="match status" value="1"/>
</dbReference>
<dbReference type="Pfam" id="PF01381">
    <property type="entry name" value="HTH_3"/>
    <property type="match status" value="1"/>
</dbReference>
<dbReference type="EMBL" id="JBHTAX010000001">
    <property type="protein sequence ID" value="MFC7191923.1"/>
    <property type="molecule type" value="Genomic_DNA"/>
</dbReference>
<evidence type="ECO:0000313" key="5">
    <source>
        <dbReference type="Proteomes" id="UP001596417"/>
    </source>
</evidence>
<dbReference type="PROSITE" id="PS50943">
    <property type="entry name" value="HTH_CROC1"/>
    <property type="match status" value="1"/>
</dbReference>
<dbReference type="RefSeq" id="WP_264822382.1">
    <property type="nucleotide sequence ID" value="NZ_CP110249.1"/>
</dbReference>
<proteinExistence type="predicted"/>